<feature type="domain" description="Tyr recombinase" evidence="3">
    <location>
        <begin position="160"/>
        <end position="317"/>
    </location>
</feature>
<protein>
    <submittedName>
        <fullName evidence="4">Integrase</fullName>
    </submittedName>
</protein>
<dbReference type="InterPro" id="IPR013762">
    <property type="entry name" value="Integrase-like_cat_sf"/>
</dbReference>
<evidence type="ECO:0000256" key="1">
    <source>
        <dbReference type="ARBA" id="ARBA00022908"/>
    </source>
</evidence>
<dbReference type="Gene3D" id="1.10.443.10">
    <property type="entry name" value="Intergrase catalytic core"/>
    <property type="match status" value="1"/>
</dbReference>
<dbReference type="InterPro" id="IPR057084">
    <property type="entry name" value="Int_N"/>
</dbReference>
<proteinExistence type="predicted"/>
<dbReference type="AlphaFoldDB" id="A0A3A9J4I1"/>
<name>A0A3A9J4I1_AERVE</name>
<gene>
    <name evidence="4" type="ORF">D6R50_11985</name>
</gene>
<dbReference type="Pfam" id="PF24624">
    <property type="entry name" value="Int_N"/>
    <property type="match status" value="1"/>
</dbReference>
<sequence>MSIKKLDDGQYQVDVRPTGRNGKRIRRKFAKKHEAIAFERHILVTQHDKPWQTKPMDARTLAELIEIWWAHKGQHQRWGIKSLNTLQRADRYLGTPRVNQLDNHSLTLLRSRMLAANITPNSVNRLVVELSGMFSFLIDGGFYHGDNPVQVLKKLKVAPRAMSYLSSVDVEQLLSRLEGDDLGVAILCLSTGARWREAIELRAEHIVNRRVTFVATKNGKSRTVPISEEVEREWVAGRRGLLFPSANYLQVREALKAVKPDMPKGQAVHALRHTFATHFMANGGNILVLQRILGHATIQQTMTYAHFAPDYLQDAIRFNPLKGGGG</sequence>
<reference evidence="4 5" key="1">
    <citation type="submission" date="2018-09" db="EMBL/GenBank/DDBJ databases">
        <title>Genome sequencing of Aeromonas veronii MS-17-88.</title>
        <authorList>
            <person name="Tekedar H.C."/>
            <person name="Arick M.A."/>
            <person name="Hsu C.-Y."/>
            <person name="Thrash A."/>
            <person name="Karsi A."/>
            <person name="Lawrence M.L."/>
            <person name="Abdelhamed H."/>
        </authorList>
    </citation>
    <scope>NUCLEOTIDE SEQUENCE [LARGE SCALE GENOMIC DNA]</scope>
    <source>
        <strain evidence="4 5">MS 17-88</strain>
    </source>
</reference>
<dbReference type="GO" id="GO:0006310">
    <property type="term" value="P:DNA recombination"/>
    <property type="evidence" value="ECO:0007669"/>
    <property type="project" value="UniProtKB-KW"/>
</dbReference>
<dbReference type="SUPFAM" id="SSF56349">
    <property type="entry name" value="DNA breaking-rejoining enzymes"/>
    <property type="match status" value="1"/>
</dbReference>
<dbReference type="PANTHER" id="PTHR30349">
    <property type="entry name" value="PHAGE INTEGRASE-RELATED"/>
    <property type="match status" value="1"/>
</dbReference>
<dbReference type="CDD" id="cd00796">
    <property type="entry name" value="INT_Rci_Hp1_C"/>
    <property type="match status" value="1"/>
</dbReference>
<evidence type="ECO:0000259" key="3">
    <source>
        <dbReference type="PROSITE" id="PS51898"/>
    </source>
</evidence>
<dbReference type="Proteomes" id="UP000281725">
    <property type="component" value="Unassembled WGS sequence"/>
</dbReference>
<dbReference type="EMBL" id="RAWX01000002">
    <property type="protein sequence ID" value="RKJ89937.1"/>
    <property type="molecule type" value="Genomic_DNA"/>
</dbReference>
<evidence type="ECO:0000256" key="2">
    <source>
        <dbReference type="ARBA" id="ARBA00023172"/>
    </source>
</evidence>
<dbReference type="RefSeq" id="WP_120415207.1">
    <property type="nucleotide sequence ID" value="NZ_RAWX01000002.1"/>
</dbReference>
<comment type="caution">
    <text evidence="4">The sequence shown here is derived from an EMBL/GenBank/DDBJ whole genome shotgun (WGS) entry which is preliminary data.</text>
</comment>
<dbReference type="GO" id="GO:0003677">
    <property type="term" value="F:DNA binding"/>
    <property type="evidence" value="ECO:0007669"/>
    <property type="project" value="InterPro"/>
</dbReference>
<evidence type="ECO:0000313" key="5">
    <source>
        <dbReference type="Proteomes" id="UP000281725"/>
    </source>
</evidence>
<dbReference type="PANTHER" id="PTHR30349:SF93">
    <property type="entry name" value="FELS-2 PROPHAGE PROTEIN"/>
    <property type="match status" value="1"/>
</dbReference>
<dbReference type="InterPro" id="IPR011010">
    <property type="entry name" value="DNA_brk_join_enz"/>
</dbReference>
<dbReference type="InterPro" id="IPR050090">
    <property type="entry name" value="Tyrosine_recombinase_XerCD"/>
</dbReference>
<dbReference type="Pfam" id="PF00589">
    <property type="entry name" value="Phage_integrase"/>
    <property type="match status" value="1"/>
</dbReference>
<organism evidence="4 5">
    <name type="scientific">Aeromonas veronii</name>
    <dbReference type="NCBI Taxonomy" id="654"/>
    <lineage>
        <taxon>Bacteria</taxon>
        <taxon>Pseudomonadati</taxon>
        <taxon>Pseudomonadota</taxon>
        <taxon>Gammaproteobacteria</taxon>
        <taxon>Aeromonadales</taxon>
        <taxon>Aeromonadaceae</taxon>
        <taxon>Aeromonas</taxon>
    </lineage>
</organism>
<dbReference type="InterPro" id="IPR002104">
    <property type="entry name" value="Integrase_catalytic"/>
</dbReference>
<evidence type="ECO:0000313" key="4">
    <source>
        <dbReference type="EMBL" id="RKJ89937.1"/>
    </source>
</evidence>
<accession>A0A3A9J4I1</accession>
<dbReference type="PROSITE" id="PS51898">
    <property type="entry name" value="TYR_RECOMBINASE"/>
    <property type="match status" value="1"/>
</dbReference>
<keyword evidence="2" id="KW-0233">DNA recombination</keyword>
<keyword evidence="1" id="KW-0229">DNA integration</keyword>
<dbReference type="GO" id="GO:0015074">
    <property type="term" value="P:DNA integration"/>
    <property type="evidence" value="ECO:0007669"/>
    <property type="project" value="UniProtKB-KW"/>
</dbReference>